<reference evidence="3 4" key="2">
    <citation type="journal article" date="2017" name="Front. Plant Sci.">
        <title>Gene Classification and Mining of Molecular Markers Useful in Red Clover (Trifolium pratense) Breeding.</title>
        <authorList>
            <person name="Istvanek J."/>
            <person name="Dluhosova J."/>
            <person name="Dluhos P."/>
            <person name="Patkova L."/>
            <person name="Nedelnik J."/>
            <person name="Repkova J."/>
        </authorList>
    </citation>
    <scope>NUCLEOTIDE SEQUENCE [LARGE SCALE GENOMIC DNA]</scope>
    <source>
        <strain evidence="4">cv. Tatra</strain>
        <tissue evidence="3">Young leaves</tissue>
    </source>
</reference>
<evidence type="ECO:0000256" key="1">
    <source>
        <dbReference type="SAM" id="MobiDB-lite"/>
    </source>
</evidence>
<name>A0A2K3NT98_TRIPR</name>
<dbReference type="AlphaFoldDB" id="A0A2K3NT98"/>
<evidence type="ECO:0000259" key="2">
    <source>
        <dbReference type="Pfam" id="PF13456"/>
    </source>
</evidence>
<feature type="compositionally biased region" description="Basic and acidic residues" evidence="1">
    <location>
        <begin position="139"/>
        <end position="149"/>
    </location>
</feature>
<dbReference type="InterPro" id="IPR044730">
    <property type="entry name" value="RNase_H-like_dom_plant"/>
</dbReference>
<feature type="domain" description="RNase H type-1" evidence="2">
    <location>
        <begin position="2"/>
        <end position="69"/>
    </location>
</feature>
<feature type="region of interest" description="Disordered" evidence="1">
    <location>
        <begin position="118"/>
        <end position="149"/>
    </location>
</feature>
<gene>
    <name evidence="3" type="ORF">L195_g002722</name>
</gene>
<dbReference type="GO" id="GO:0004523">
    <property type="term" value="F:RNA-DNA hybrid ribonuclease activity"/>
    <property type="evidence" value="ECO:0007669"/>
    <property type="project" value="InterPro"/>
</dbReference>
<sequence length="149" mass="16737">MSSVEGEACALLLAMEEARHRGLDRIQFESDSRVLVEAIHMKRRDNSEFLSIVHDIISFMSSFLNFELEVKKEAAADTLYNYSKFVMARVGYRTRPCDLRLHLMKEISGMSTSLLNREAQHTAASPEAMGESSSSGTARLDKADSFRAL</sequence>
<protein>
    <recommendedName>
        <fullName evidence="2">RNase H type-1 domain-containing protein</fullName>
    </recommendedName>
</protein>
<dbReference type="Proteomes" id="UP000236291">
    <property type="component" value="Unassembled WGS sequence"/>
</dbReference>
<organism evidence="3 4">
    <name type="scientific">Trifolium pratense</name>
    <name type="common">Red clover</name>
    <dbReference type="NCBI Taxonomy" id="57577"/>
    <lineage>
        <taxon>Eukaryota</taxon>
        <taxon>Viridiplantae</taxon>
        <taxon>Streptophyta</taxon>
        <taxon>Embryophyta</taxon>
        <taxon>Tracheophyta</taxon>
        <taxon>Spermatophyta</taxon>
        <taxon>Magnoliopsida</taxon>
        <taxon>eudicotyledons</taxon>
        <taxon>Gunneridae</taxon>
        <taxon>Pentapetalae</taxon>
        <taxon>rosids</taxon>
        <taxon>fabids</taxon>
        <taxon>Fabales</taxon>
        <taxon>Fabaceae</taxon>
        <taxon>Papilionoideae</taxon>
        <taxon>50 kb inversion clade</taxon>
        <taxon>NPAAA clade</taxon>
        <taxon>Hologalegina</taxon>
        <taxon>IRL clade</taxon>
        <taxon>Trifolieae</taxon>
        <taxon>Trifolium</taxon>
    </lineage>
</organism>
<evidence type="ECO:0000313" key="3">
    <source>
        <dbReference type="EMBL" id="PNY06259.1"/>
    </source>
</evidence>
<evidence type="ECO:0000313" key="4">
    <source>
        <dbReference type="Proteomes" id="UP000236291"/>
    </source>
</evidence>
<dbReference type="Pfam" id="PF13456">
    <property type="entry name" value="RVT_3"/>
    <property type="match status" value="1"/>
</dbReference>
<dbReference type="PANTHER" id="PTHR48210">
    <property type="entry name" value="OS05G0352800 PROTEIN"/>
    <property type="match status" value="1"/>
</dbReference>
<accession>A0A2K3NT98</accession>
<dbReference type="STRING" id="57577.A0A2K3NT98"/>
<dbReference type="GO" id="GO:0003676">
    <property type="term" value="F:nucleic acid binding"/>
    <property type="evidence" value="ECO:0007669"/>
    <property type="project" value="InterPro"/>
</dbReference>
<dbReference type="InterPro" id="IPR036397">
    <property type="entry name" value="RNaseH_sf"/>
</dbReference>
<reference evidence="3 4" key="1">
    <citation type="journal article" date="2014" name="Am. J. Bot.">
        <title>Genome assembly and annotation for red clover (Trifolium pratense; Fabaceae).</title>
        <authorList>
            <person name="Istvanek J."/>
            <person name="Jaros M."/>
            <person name="Krenek A."/>
            <person name="Repkova J."/>
        </authorList>
    </citation>
    <scope>NUCLEOTIDE SEQUENCE [LARGE SCALE GENOMIC DNA]</scope>
    <source>
        <strain evidence="4">cv. Tatra</strain>
        <tissue evidence="3">Young leaves</tissue>
    </source>
</reference>
<dbReference type="PANTHER" id="PTHR48210:SF1">
    <property type="entry name" value="OS05G0352800 PROTEIN"/>
    <property type="match status" value="1"/>
</dbReference>
<dbReference type="CDD" id="cd06222">
    <property type="entry name" value="RNase_H_like"/>
    <property type="match status" value="1"/>
</dbReference>
<proteinExistence type="predicted"/>
<comment type="caution">
    <text evidence="3">The sequence shown here is derived from an EMBL/GenBank/DDBJ whole genome shotgun (WGS) entry which is preliminary data.</text>
</comment>
<dbReference type="InterPro" id="IPR002156">
    <property type="entry name" value="RNaseH_domain"/>
</dbReference>
<dbReference type="EMBL" id="ASHM01001217">
    <property type="protein sequence ID" value="PNY06259.1"/>
    <property type="molecule type" value="Genomic_DNA"/>
</dbReference>
<dbReference type="Gene3D" id="3.30.420.10">
    <property type="entry name" value="Ribonuclease H-like superfamily/Ribonuclease H"/>
    <property type="match status" value="1"/>
</dbReference>